<dbReference type="AlphaFoldDB" id="D3RS29"/>
<dbReference type="SMART" id="SM00065">
    <property type="entry name" value="GAF"/>
    <property type="match status" value="1"/>
</dbReference>
<dbReference type="KEGG" id="alv:Alvin_3066"/>
<dbReference type="InterPro" id="IPR000160">
    <property type="entry name" value="GGDEF_dom"/>
</dbReference>
<dbReference type="Pfam" id="PF01590">
    <property type="entry name" value="GAF"/>
    <property type="match status" value="1"/>
</dbReference>
<dbReference type="SUPFAM" id="SSF141868">
    <property type="entry name" value="EAL domain-like"/>
    <property type="match status" value="1"/>
</dbReference>
<dbReference type="Pfam" id="PF00989">
    <property type="entry name" value="PAS"/>
    <property type="match status" value="1"/>
</dbReference>
<gene>
    <name evidence="9" type="ordered locus">Alvin_3066</name>
</gene>
<evidence type="ECO:0000256" key="2">
    <source>
        <dbReference type="ARBA" id="ARBA00022543"/>
    </source>
</evidence>
<dbReference type="InterPro" id="IPR001633">
    <property type="entry name" value="EAL_dom"/>
</dbReference>
<dbReference type="GO" id="GO:0009584">
    <property type="term" value="P:detection of visible light"/>
    <property type="evidence" value="ECO:0007669"/>
    <property type="project" value="InterPro"/>
</dbReference>
<protein>
    <submittedName>
        <fullName evidence="9">Diguanylate cyclase/phosphodiesterase with PAS/PAC and GAF sensor(S)</fullName>
    </submittedName>
</protein>
<dbReference type="InterPro" id="IPR016132">
    <property type="entry name" value="Phyto_chromo_attachment"/>
</dbReference>
<dbReference type="PANTHER" id="PTHR44757:SF2">
    <property type="entry name" value="BIOFILM ARCHITECTURE MAINTENANCE PROTEIN MBAA"/>
    <property type="match status" value="1"/>
</dbReference>
<dbReference type="STRING" id="572477.Alvin_3066"/>
<dbReference type="CDD" id="cd01948">
    <property type="entry name" value="EAL"/>
    <property type="match status" value="1"/>
</dbReference>
<keyword evidence="4" id="KW-0157">Chromophore</keyword>
<dbReference type="InterPro" id="IPR035965">
    <property type="entry name" value="PAS-like_dom_sf"/>
</dbReference>
<dbReference type="InterPro" id="IPR029016">
    <property type="entry name" value="GAF-like_dom_sf"/>
</dbReference>
<reference evidence="9 10" key="1">
    <citation type="journal article" date="2011" name="Stand. Genomic Sci.">
        <title>Complete genome sequence of Allochromatium vinosum DSM 180(T).</title>
        <authorList>
            <person name="Weissgerber T."/>
            <person name="Zigann R."/>
            <person name="Bruce D."/>
            <person name="Chang Y.J."/>
            <person name="Detter J.C."/>
            <person name="Han C."/>
            <person name="Hauser L."/>
            <person name="Jeffries C.D."/>
            <person name="Land M."/>
            <person name="Munk A.C."/>
            <person name="Tapia R."/>
            <person name="Dahl C."/>
        </authorList>
    </citation>
    <scope>NUCLEOTIDE SEQUENCE [LARGE SCALE GENOMIC DNA]</scope>
    <source>
        <strain evidence="10">ATCC 17899 / DSM 180 / NBRC 103801 / NCIMB 10441 / D</strain>
    </source>
</reference>
<dbReference type="Gene3D" id="3.20.20.450">
    <property type="entry name" value="EAL domain"/>
    <property type="match status" value="1"/>
</dbReference>
<dbReference type="PANTHER" id="PTHR44757">
    <property type="entry name" value="DIGUANYLATE CYCLASE DGCP"/>
    <property type="match status" value="1"/>
</dbReference>
<proteinExistence type="predicted"/>
<dbReference type="PROSITE" id="PS50883">
    <property type="entry name" value="EAL"/>
    <property type="match status" value="1"/>
</dbReference>
<evidence type="ECO:0000256" key="4">
    <source>
        <dbReference type="ARBA" id="ARBA00022991"/>
    </source>
</evidence>
<dbReference type="InterPro" id="IPR013654">
    <property type="entry name" value="PAS_2"/>
</dbReference>
<dbReference type="GO" id="GO:0009881">
    <property type="term" value="F:photoreceptor activity"/>
    <property type="evidence" value="ECO:0007669"/>
    <property type="project" value="UniProtKB-KW"/>
</dbReference>
<feature type="domain" description="EAL" evidence="7">
    <location>
        <begin position="859"/>
        <end position="1114"/>
    </location>
</feature>
<dbReference type="GO" id="GO:0006355">
    <property type="term" value="P:regulation of DNA-templated transcription"/>
    <property type="evidence" value="ECO:0007669"/>
    <property type="project" value="InterPro"/>
</dbReference>
<dbReference type="Gene3D" id="3.30.450.270">
    <property type="match status" value="1"/>
</dbReference>
<dbReference type="EMBL" id="CP001896">
    <property type="protein sequence ID" value="ADC63966.1"/>
    <property type="molecule type" value="Genomic_DNA"/>
</dbReference>
<dbReference type="SUPFAM" id="SSF55781">
    <property type="entry name" value="GAF domain-like"/>
    <property type="match status" value="2"/>
</dbReference>
<accession>D3RS29</accession>
<dbReference type="InterPro" id="IPR003018">
    <property type="entry name" value="GAF"/>
</dbReference>
<dbReference type="eggNOG" id="COG2200">
    <property type="taxonomic scope" value="Bacteria"/>
</dbReference>
<keyword evidence="2" id="KW-0600">Photoreceptor protein</keyword>
<comment type="cofactor">
    <cofactor evidence="1">
        <name>Mg(2+)</name>
        <dbReference type="ChEBI" id="CHEBI:18420"/>
    </cofactor>
</comment>
<dbReference type="PROSITE" id="PS50046">
    <property type="entry name" value="PHYTOCHROME_2"/>
    <property type="match status" value="1"/>
</dbReference>
<dbReference type="InterPro" id="IPR013515">
    <property type="entry name" value="Phytochrome_cen-reg"/>
</dbReference>
<evidence type="ECO:0000259" key="7">
    <source>
        <dbReference type="PROSITE" id="PS50883"/>
    </source>
</evidence>
<dbReference type="NCBIfam" id="TIGR00254">
    <property type="entry name" value="GGDEF"/>
    <property type="match status" value="1"/>
</dbReference>
<dbReference type="PROSITE" id="PS50887">
    <property type="entry name" value="GGDEF"/>
    <property type="match status" value="1"/>
</dbReference>
<dbReference type="InterPro" id="IPR029787">
    <property type="entry name" value="Nucleotide_cyclase"/>
</dbReference>
<dbReference type="Gene3D" id="3.30.450.40">
    <property type="match status" value="1"/>
</dbReference>
<evidence type="ECO:0000256" key="3">
    <source>
        <dbReference type="ARBA" id="ARBA00022606"/>
    </source>
</evidence>
<dbReference type="CDD" id="cd01949">
    <property type="entry name" value="GGDEF"/>
    <property type="match status" value="1"/>
</dbReference>
<dbReference type="InterPro" id="IPR013767">
    <property type="entry name" value="PAS_fold"/>
</dbReference>
<keyword evidence="10" id="KW-1185">Reference proteome</keyword>
<keyword evidence="3" id="KW-0716">Sensory transduction</keyword>
<dbReference type="PRINTS" id="PR01033">
    <property type="entry name" value="PHYTOCHROME"/>
</dbReference>
<dbReference type="Pfam" id="PF00360">
    <property type="entry name" value="PHY"/>
    <property type="match status" value="1"/>
</dbReference>
<dbReference type="InterPro" id="IPR052155">
    <property type="entry name" value="Biofilm_reg_signaling"/>
</dbReference>
<dbReference type="InterPro" id="IPR043150">
    <property type="entry name" value="Phytochrome_PHY_sf"/>
</dbReference>
<dbReference type="SMART" id="SM00052">
    <property type="entry name" value="EAL"/>
    <property type="match status" value="1"/>
</dbReference>
<dbReference type="Proteomes" id="UP000001441">
    <property type="component" value="Chromosome"/>
</dbReference>
<dbReference type="Pfam" id="PF00990">
    <property type="entry name" value="GGDEF"/>
    <property type="match status" value="1"/>
</dbReference>
<evidence type="ECO:0000259" key="8">
    <source>
        <dbReference type="PROSITE" id="PS50887"/>
    </source>
</evidence>
<dbReference type="Pfam" id="PF08446">
    <property type="entry name" value="PAS_2"/>
    <property type="match status" value="1"/>
</dbReference>
<dbReference type="SUPFAM" id="SSF55785">
    <property type="entry name" value="PYP-like sensor domain (PAS domain)"/>
    <property type="match status" value="2"/>
</dbReference>
<dbReference type="FunFam" id="3.30.70.270:FF:000001">
    <property type="entry name" value="Diguanylate cyclase domain protein"/>
    <property type="match status" value="1"/>
</dbReference>
<evidence type="ECO:0000313" key="9">
    <source>
        <dbReference type="EMBL" id="ADC63966.1"/>
    </source>
</evidence>
<dbReference type="Gene3D" id="3.30.70.270">
    <property type="match status" value="1"/>
</dbReference>
<evidence type="ECO:0000256" key="1">
    <source>
        <dbReference type="ARBA" id="ARBA00001946"/>
    </source>
</evidence>
<dbReference type="InterPro" id="IPR035919">
    <property type="entry name" value="EAL_sf"/>
</dbReference>
<dbReference type="Pfam" id="PF00563">
    <property type="entry name" value="EAL"/>
    <property type="match status" value="1"/>
</dbReference>
<sequence>MNRIEPINLEDAIDIHDPRQLDILTEEQLDRLPAGTIRVDAEGRILFYSRAQSVISQREVESVLGRNFFSEVAPCTVVPEFYGRFRRGVLTGCLETTFEFVFDFKMDPVRVRITMRASDRPGEFWIIVQPKNRLPPRNEGVAYELIAGKFCESMAALSAVSFDFSQCDREPISTCGAIQPFGCLLVVDPETHHILACSANAEMYLGLHAETLLDAPLSRALPVAGAAELHAVLTADPETAAYQPSFFLVRTARGELPLDVRLHRWRDRLLLEIEPHGEMEMDVRLRGFDVESFQRRLRASDDVRQVGQEAVAAFRYLTGFERVVVYRFDPDDSGVVIAESLEPDTWPSILGLRYPATDIPRQARALYRETPMRYAPSRDHPDIPLLSRALAPDSIDIGIAHLRAQSPIHRNYLQRFGVNGSMSLSIMQDDRLWGLVIFHHRAPHPVTVPVRRRLIELASCLAARVALIDERERNLATQLGMARVNSIVGGFDVEQPFPDSFIGKERKLCELVDADMAQIYRRGQPLFFGQNCSLAPEWVDELLAFLRTRPGPIWHTDCLSGEFEPAAAYPDRLAGVLVIFIDEQRENILLFGRQRVKYTVDWGGDPTALPFSIRDGERPLGWPTRDFQVWREERTHHSLPWSAVSLATGLALKNLIQRVIVANAAHFERLAQSLASQRDQLHQSREEMRHRALHDALTELPNRARFREALGEVIENCRRTGQGFAVALMDIDHFKTINDTLGHDKGDVLLCAVAKRIRAELPEPGLVARLGGDEFALLLPDITDTAVASLWAERIVEALRRAIVVGEDRFSITSSLGLAMGGPDSEPGELLKQADLALYHAKEAGRNRASHFDSDLERRALKRLEIDRAVLGRSPMDAVEILLQPQIAIAARAGTPRFEVLARWRTEDGTLIMPGDFIPAAERNGLIGAVTAAVLRLAIRRLRQHLEQNGTEARLAINVSAADLEARGFARRLLEDLHAADVPPDLIEIEITESMLLRMTPSLKSTLNVIHRGGIQLSLDDFGTGFSSMAYLRELPISSLKIDREFISGIESSRDRNLVAGMIAMAHSIGKEVIAEGIETPRQLERLAEIGCDWGQGYLWSRPIPPDQALAEFG</sequence>
<dbReference type="InterPro" id="IPR043128">
    <property type="entry name" value="Rev_trsase/Diguanyl_cyclase"/>
</dbReference>
<dbReference type="InterPro" id="IPR001294">
    <property type="entry name" value="Phytochrome"/>
</dbReference>
<feature type="domain" description="Phytochrome chromophore attachment site" evidence="6">
    <location>
        <begin position="302"/>
        <end position="464"/>
    </location>
</feature>
<dbReference type="eggNOG" id="COG4251">
    <property type="taxonomic scope" value="Bacteria"/>
</dbReference>
<organism evidence="9 10">
    <name type="scientific">Allochromatium vinosum (strain ATCC 17899 / DSM 180 / NBRC 103801 / NCIMB 10441 / D)</name>
    <name type="common">Chromatium vinosum</name>
    <dbReference type="NCBI Taxonomy" id="572477"/>
    <lineage>
        <taxon>Bacteria</taxon>
        <taxon>Pseudomonadati</taxon>
        <taxon>Pseudomonadota</taxon>
        <taxon>Gammaproteobacteria</taxon>
        <taxon>Chromatiales</taxon>
        <taxon>Chromatiaceae</taxon>
        <taxon>Allochromatium</taxon>
    </lineage>
</organism>
<dbReference type="RefSeq" id="WP_012972231.1">
    <property type="nucleotide sequence ID" value="NC_013851.1"/>
</dbReference>
<evidence type="ECO:0000256" key="5">
    <source>
        <dbReference type="ARBA" id="ARBA00023170"/>
    </source>
</evidence>
<feature type="domain" description="GGDEF" evidence="8">
    <location>
        <begin position="722"/>
        <end position="854"/>
    </location>
</feature>
<dbReference type="Gene3D" id="3.30.450.20">
    <property type="entry name" value="PAS domain"/>
    <property type="match status" value="2"/>
</dbReference>
<evidence type="ECO:0000259" key="6">
    <source>
        <dbReference type="PROSITE" id="PS50046"/>
    </source>
</evidence>
<dbReference type="HOGENOM" id="CLU_009207_0_0_6"/>
<dbReference type="GO" id="GO:0003824">
    <property type="term" value="F:catalytic activity"/>
    <property type="evidence" value="ECO:0007669"/>
    <property type="project" value="UniProtKB-ARBA"/>
</dbReference>
<dbReference type="SMART" id="SM00267">
    <property type="entry name" value="GGDEF"/>
    <property type="match status" value="1"/>
</dbReference>
<evidence type="ECO:0000313" key="10">
    <source>
        <dbReference type="Proteomes" id="UP000001441"/>
    </source>
</evidence>
<dbReference type="SUPFAM" id="SSF55073">
    <property type="entry name" value="Nucleotide cyclase"/>
    <property type="match status" value="1"/>
</dbReference>
<name>D3RS29_ALLVD</name>
<keyword evidence="5" id="KW-0675">Receptor</keyword>